<proteinExistence type="inferred from homology"/>
<evidence type="ECO:0000313" key="6">
    <source>
        <dbReference type="Proteomes" id="UP000095228"/>
    </source>
</evidence>
<evidence type="ECO:0000256" key="3">
    <source>
        <dbReference type="ARBA" id="ARBA00023004"/>
    </source>
</evidence>
<comment type="similarity">
    <text evidence="1">Belongs to the hemerythrin family.</text>
</comment>
<dbReference type="InterPro" id="IPR012312">
    <property type="entry name" value="Hemerythrin-like"/>
</dbReference>
<dbReference type="AlphaFoldDB" id="A0A1D8AU94"/>
<evidence type="ECO:0000259" key="4">
    <source>
        <dbReference type="Pfam" id="PF01814"/>
    </source>
</evidence>
<dbReference type="PANTHER" id="PTHR37164">
    <property type="entry name" value="BACTERIOHEMERYTHRIN"/>
    <property type="match status" value="1"/>
</dbReference>
<evidence type="ECO:0000313" key="5">
    <source>
        <dbReference type="EMBL" id="AOS44459.1"/>
    </source>
</evidence>
<dbReference type="CDD" id="cd12107">
    <property type="entry name" value="Hemerythrin"/>
    <property type="match status" value="1"/>
</dbReference>
<accession>A0A1D8AU94</accession>
<dbReference type="OrthoDB" id="9797092at2"/>
<keyword evidence="6" id="KW-1185">Reference proteome</keyword>
<name>A0A1D8AU94_9BACT</name>
<dbReference type="Proteomes" id="UP000095228">
    <property type="component" value="Chromosome"/>
</dbReference>
<dbReference type="PANTHER" id="PTHR37164:SF1">
    <property type="entry name" value="BACTERIOHEMERYTHRIN"/>
    <property type="match status" value="1"/>
</dbReference>
<keyword evidence="3" id="KW-0408">Iron</keyword>
<dbReference type="EMBL" id="CP016094">
    <property type="protein sequence ID" value="AOS44459.1"/>
    <property type="molecule type" value="Genomic_DNA"/>
</dbReference>
<dbReference type="SUPFAM" id="SSF47188">
    <property type="entry name" value="Hemerythrin-like"/>
    <property type="match status" value="1"/>
</dbReference>
<dbReference type="InterPro" id="IPR012827">
    <property type="entry name" value="Hemerythrin_metal-bd"/>
</dbReference>
<evidence type="ECO:0000256" key="1">
    <source>
        <dbReference type="ARBA" id="ARBA00010587"/>
    </source>
</evidence>
<protein>
    <recommendedName>
        <fullName evidence="4">Hemerythrin-like domain-containing protein</fullName>
    </recommendedName>
</protein>
<dbReference type="RefSeq" id="WP_069961705.1">
    <property type="nucleotide sequence ID" value="NZ_CP016094.1"/>
</dbReference>
<gene>
    <name evidence="5" type="ORF">Verru16b_01521</name>
</gene>
<keyword evidence="2" id="KW-0479">Metal-binding</keyword>
<reference evidence="5 6" key="1">
    <citation type="submission" date="2016-06" db="EMBL/GenBank/DDBJ databases">
        <title>Three novel species with peptidoglycan cell walls form the new genus Lacunisphaera gen. nov. in the family Opitutaceae of the verrucomicrobial subdivision 4.</title>
        <authorList>
            <person name="Rast P."/>
            <person name="Gloeckner I."/>
            <person name="Jogler M."/>
            <person name="Boedeker C."/>
            <person name="Jeske O."/>
            <person name="Wiegand S."/>
            <person name="Reinhardt R."/>
            <person name="Schumann P."/>
            <person name="Rohde M."/>
            <person name="Spring S."/>
            <person name="Gloeckner F.O."/>
            <person name="Jogler C."/>
        </authorList>
    </citation>
    <scope>NUCLEOTIDE SEQUENCE [LARGE SCALE GENOMIC DNA]</scope>
    <source>
        <strain evidence="5 6">IG16b</strain>
    </source>
</reference>
<dbReference type="KEGG" id="obg:Verru16b_01521"/>
<dbReference type="Gene3D" id="1.20.120.50">
    <property type="entry name" value="Hemerythrin-like"/>
    <property type="match status" value="1"/>
</dbReference>
<dbReference type="STRING" id="1838286.Verru16b_01521"/>
<evidence type="ECO:0000256" key="2">
    <source>
        <dbReference type="ARBA" id="ARBA00022723"/>
    </source>
</evidence>
<dbReference type="NCBIfam" id="TIGR02481">
    <property type="entry name" value="hemeryth_dom"/>
    <property type="match status" value="1"/>
</dbReference>
<dbReference type="InterPro" id="IPR050669">
    <property type="entry name" value="Hemerythrin"/>
</dbReference>
<dbReference type="Pfam" id="PF01814">
    <property type="entry name" value="Hemerythrin"/>
    <property type="match status" value="1"/>
</dbReference>
<sequence length="142" mass="16185">MPSWNPRLETGHPHIDAEHQEFFRRLDALRDAINASGGREQIIDLIVILQKYTIGHFSREEAYMHRVNCPGLTANCAAHRDFARRLDSWLHLLTTGTEPVSLLRDIHHEATTWIESHILGIDCQLRGCRMPDSAPPLPLPPL</sequence>
<dbReference type="InterPro" id="IPR035938">
    <property type="entry name" value="Hemerythrin-like_sf"/>
</dbReference>
<organism evidence="5 6">
    <name type="scientific">Lacunisphaera limnophila</name>
    <dbReference type="NCBI Taxonomy" id="1838286"/>
    <lineage>
        <taxon>Bacteria</taxon>
        <taxon>Pseudomonadati</taxon>
        <taxon>Verrucomicrobiota</taxon>
        <taxon>Opitutia</taxon>
        <taxon>Opitutales</taxon>
        <taxon>Opitutaceae</taxon>
        <taxon>Lacunisphaera</taxon>
    </lineage>
</organism>
<feature type="domain" description="Hemerythrin-like" evidence="4">
    <location>
        <begin position="13"/>
        <end position="122"/>
    </location>
</feature>
<dbReference type="GO" id="GO:0046872">
    <property type="term" value="F:metal ion binding"/>
    <property type="evidence" value="ECO:0007669"/>
    <property type="project" value="UniProtKB-KW"/>
</dbReference>